<dbReference type="OrthoDB" id="9781621at2"/>
<evidence type="ECO:0000256" key="4">
    <source>
        <dbReference type="ARBA" id="ARBA00023002"/>
    </source>
</evidence>
<dbReference type="Proteomes" id="UP000293995">
    <property type="component" value="Chromosome"/>
</dbReference>
<dbReference type="SUPFAM" id="SSF51905">
    <property type="entry name" value="FAD/NAD(P)-binding domain"/>
    <property type="match status" value="1"/>
</dbReference>
<evidence type="ECO:0000313" key="9">
    <source>
        <dbReference type="Proteomes" id="UP000293995"/>
    </source>
</evidence>
<dbReference type="RefSeq" id="WP_129393975.1">
    <property type="nucleotide sequence ID" value="NZ_CP035494.1"/>
</dbReference>
<dbReference type="PRINTS" id="PR00411">
    <property type="entry name" value="PNDRDTASEI"/>
</dbReference>
<dbReference type="Pfam" id="PF07992">
    <property type="entry name" value="Pyr_redox_2"/>
    <property type="match status" value="1"/>
</dbReference>
<keyword evidence="3" id="KW-0274">FAD</keyword>
<name>A0A4P6EIM4_9MICO</name>
<keyword evidence="9" id="KW-1185">Reference proteome</keyword>
<keyword evidence="2" id="KW-0285">Flavoprotein</keyword>
<evidence type="ECO:0000313" key="8">
    <source>
        <dbReference type="EMBL" id="QAY61866.1"/>
    </source>
</evidence>
<comment type="similarity">
    <text evidence="1">Belongs to the NADH dehydrogenase family.</text>
</comment>
<evidence type="ECO:0000256" key="3">
    <source>
        <dbReference type="ARBA" id="ARBA00022827"/>
    </source>
</evidence>
<evidence type="ECO:0000259" key="7">
    <source>
        <dbReference type="Pfam" id="PF07992"/>
    </source>
</evidence>
<dbReference type="Gene3D" id="3.50.50.100">
    <property type="match status" value="1"/>
</dbReference>
<dbReference type="PRINTS" id="PR00368">
    <property type="entry name" value="FADPNR"/>
</dbReference>
<dbReference type="InterPro" id="IPR036188">
    <property type="entry name" value="FAD/NAD-bd_sf"/>
</dbReference>
<dbReference type="PANTHER" id="PTHR43706">
    <property type="entry name" value="NADH DEHYDROGENASE"/>
    <property type="match status" value="1"/>
</dbReference>
<evidence type="ECO:0000256" key="2">
    <source>
        <dbReference type="ARBA" id="ARBA00022630"/>
    </source>
</evidence>
<keyword evidence="5" id="KW-0520">NAD</keyword>
<feature type="region of interest" description="Disordered" evidence="6">
    <location>
        <begin position="434"/>
        <end position="468"/>
    </location>
</feature>
<dbReference type="InterPro" id="IPR045024">
    <property type="entry name" value="NDH-2"/>
</dbReference>
<keyword evidence="4" id="KW-0560">Oxidoreductase</keyword>
<organism evidence="8 9">
    <name type="scientific">Microbacterium protaetiae</name>
    <dbReference type="NCBI Taxonomy" id="2509458"/>
    <lineage>
        <taxon>Bacteria</taxon>
        <taxon>Bacillati</taxon>
        <taxon>Actinomycetota</taxon>
        <taxon>Actinomycetes</taxon>
        <taxon>Micrococcales</taxon>
        <taxon>Microbacteriaceae</taxon>
        <taxon>Microbacterium</taxon>
    </lineage>
</organism>
<dbReference type="GO" id="GO:0003954">
    <property type="term" value="F:NADH dehydrogenase activity"/>
    <property type="evidence" value="ECO:0007669"/>
    <property type="project" value="InterPro"/>
</dbReference>
<accession>A0A4P6EIM4</accession>
<dbReference type="KEGG" id="mprt:ET475_13550"/>
<dbReference type="EMBL" id="CP035494">
    <property type="protein sequence ID" value="QAY61866.1"/>
    <property type="molecule type" value="Genomic_DNA"/>
</dbReference>
<evidence type="ECO:0000256" key="5">
    <source>
        <dbReference type="ARBA" id="ARBA00023027"/>
    </source>
</evidence>
<gene>
    <name evidence="8" type="ORF">ET475_13550</name>
</gene>
<proteinExistence type="inferred from homology"/>
<feature type="domain" description="FAD/NAD(P)-binding" evidence="7">
    <location>
        <begin position="3"/>
        <end position="333"/>
    </location>
</feature>
<evidence type="ECO:0000256" key="6">
    <source>
        <dbReference type="SAM" id="MobiDB-lite"/>
    </source>
</evidence>
<protein>
    <submittedName>
        <fullName evidence="8">NAD(P)/FAD-dependent oxidoreductase</fullName>
    </submittedName>
</protein>
<dbReference type="AlphaFoldDB" id="A0A4P6EIM4"/>
<sequence>MPRILIVGGGYAGFYTAWKLEKHLRKGEAEVTMVDPLPYMTYQPFLPEVAAGSIEPRHAVVSHRRHLKRTTVINAKITGIDHAHKTATITGPDGSTWQHEYDQIVVTAGAVSRTFPIPGIADNAIGLKSIEEAVAVRDKLISNFDRAAALPAGPERDRLLTVVVVGGGFAGIEAFAELRSLASALLKSYPQLTFDDTHFHLIEAMGRIMPEVSLPTSEWVLKTLAKRGAYVHLDTQVTSAVDGNVEVSTGEVYPTDLIVWTAGVMANPTVVRGGDLPVEERGRIRTRADLRVGTPEEFVEGAWAAGDVSAVPDLTGGGVGGYCVPNAQHAVRQAKLLAKNLVAVLRGEQPKEYVHKNLGAVAGLGLYSGVFQSGKLALKGFVAWVAHRGYHGLAMPSWERKWRVLWGWWNNFWLGRDIVSLEAVQTPRAVFEQFAARPRSPQPTEAAPKKDAAGAGNKPVESKVQASA</sequence>
<dbReference type="InterPro" id="IPR023753">
    <property type="entry name" value="FAD/NAD-binding_dom"/>
</dbReference>
<evidence type="ECO:0000256" key="1">
    <source>
        <dbReference type="ARBA" id="ARBA00005272"/>
    </source>
</evidence>
<reference evidence="8 9" key="1">
    <citation type="submission" date="2019-01" db="EMBL/GenBank/DDBJ databases">
        <title>Genome sequencing of strain DFW100M-13.</title>
        <authorList>
            <person name="Heo J."/>
            <person name="Kim S.-J."/>
            <person name="Kim J.-S."/>
            <person name="Hong S.-B."/>
            <person name="Kwon S.-W."/>
        </authorList>
    </citation>
    <scope>NUCLEOTIDE SEQUENCE [LARGE SCALE GENOMIC DNA]</scope>
    <source>
        <strain evidence="8 9">DFW100M-13</strain>
    </source>
</reference>
<dbReference type="PANTHER" id="PTHR43706:SF45">
    <property type="entry name" value="NADH DEHYDROGENASE-LIKE PROTEIN RV1812C"/>
    <property type="match status" value="1"/>
</dbReference>